<keyword evidence="3" id="KW-1185">Reference proteome</keyword>
<sequence length="69" mass="7833">MTNNKKPEEPMNPMEQLLRTSVLILATVIALNLAVVLLRPILPWVITGGALAAVIWLTVTVERWRRSKW</sequence>
<keyword evidence="1" id="KW-0812">Transmembrane</keyword>
<proteinExistence type="predicted"/>
<name>A0ABU2LDL1_9ACTN</name>
<feature type="transmembrane region" description="Helical" evidence="1">
    <location>
        <begin position="21"/>
        <end position="38"/>
    </location>
</feature>
<evidence type="ECO:0000313" key="3">
    <source>
        <dbReference type="Proteomes" id="UP001183388"/>
    </source>
</evidence>
<feature type="transmembrane region" description="Helical" evidence="1">
    <location>
        <begin position="44"/>
        <end position="61"/>
    </location>
</feature>
<gene>
    <name evidence="2" type="ORF">RM780_22290</name>
</gene>
<keyword evidence="1" id="KW-0472">Membrane</keyword>
<organism evidence="2 3">
    <name type="scientific">Streptomyces boetiae</name>
    <dbReference type="NCBI Taxonomy" id="3075541"/>
    <lineage>
        <taxon>Bacteria</taxon>
        <taxon>Bacillati</taxon>
        <taxon>Actinomycetota</taxon>
        <taxon>Actinomycetes</taxon>
        <taxon>Kitasatosporales</taxon>
        <taxon>Streptomycetaceae</taxon>
        <taxon>Streptomyces</taxon>
    </lineage>
</organism>
<comment type="caution">
    <text evidence="2">The sequence shown here is derived from an EMBL/GenBank/DDBJ whole genome shotgun (WGS) entry which is preliminary data.</text>
</comment>
<reference evidence="3" key="1">
    <citation type="submission" date="2023-07" db="EMBL/GenBank/DDBJ databases">
        <title>30 novel species of actinomycetes from the DSMZ collection.</title>
        <authorList>
            <person name="Nouioui I."/>
        </authorList>
    </citation>
    <scope>NUCLEOTIDE SEQUENCE [LARGE SCALE GENOMIC DNA]</scope>
    <source>
        <strain evidence="3">DSM 44917</strain>
    </source>
</reference>
<evidence type="ECO:0000313" key="2">
    <source>
        <dbReference type="EMBL" id="MDT0309665.1"/>
    </source>
</evidence>
<accession>A0ABU2LDL1</accession>
<dbReference type="EMBL" id="JAVREN010000043">
    <property type="protein sequence ID" value="MDT0309665.1"/>
    <property type="molecule type" value="Genomic_DNA"/>
</dbReference>
<dbReference type="Proteomes" id="UP001183388">
    <property type="component" value="Unassembled WGS sequence"/>
</dbReference>
<keyword evidence="1" id="KW-1133">Transmembrane helix</keyword>
<evidence type="ECO:0000256" key="1">
    <source>
        <dbReference type="SAM" id="Phobius"/>
    </source>
</evidence>
<protein>
    <submittedName>
        <fullName evidence="2">Uncharacterized protein</fullName>
    </submittedName>
</protein>
<dbReference type="RefSeq" id="WP_311632626.1">
    <property type="nucleotide sequence ID" value="NZ_JAVREN010000043.1"/>
</dbReference>